<evidence type="ECO:0000313" key="3">
    <source>
        <dbReference type="Proteomes" id="UP000243250"/>
    </source>
</evidence>
<dbReference type="OrthoDB" id="382888at2157"/>
<evidence type="ECO:0000313" key="2">
    <source>
        <dbReference type="EMBL" id="SFR35795.1"/>
    </source>
</evidence>
<evidence type="ECO:0000256" key="1">
    <source>
        <dbReference type="SAM" id="Phobius"/>
    </source>
</evidence>
<gene>
    <name evidence="2" type="ORF">SAMN04488124_0678</name>
</gene>
<organism evidence="2 3">
    <name type="scientific">Halogeometricum limi</name>
    <dbReference type="NCBI Taxonomy" id="555875"/>
    <lineage>
        <taxon>Archaea</taxon>
        <taxon>Methanobacteriati</taxon>
        <taxon>Methanobacteriota</taxon>
        <taxon>Stenosarchaea group</taxon>
        <taxon>Halobacteria</taxon>
        <taxon>Halobacteriales</taxon>
        <taxon>Haloferacaceae</taxon>
        <taxon>Halogeometricum</taxon>
    </lineage>
</organism>
<dbReference type="AlphaFoldDB" id="A0A1I6G0T2"/>
<dbReference type="EMBL" id="FOYS01000001">
    <property type="protein sequence ID" value="SFR35795.1"/>
    <property type="molecule type" value="Genomic_DNA"/>
</dbReference>
<dbReference type="Proteomes" id="UP000243250">
    <property type="component" value="Unassembled WGS sequence"/>
</dbReference>
<feature type="transmembrane region" description="Helical" evidence="1">
    <location>
        <begin position="35"/>
        <end position="53"/>
    </location>
</feature>
<protein>
    <submittedName>
        <fullName evidence="2">Uncharacterized protein</fullName>
    </submittedName>
</protein>
<sequence length="60" mass="6272">MDRPIRSSLDWAVAATGFITLVVGVGVLTESPLSALGTAFFLAVTLALVYPFARFAGANE</sequence>
<keyword evidence="3" id="KW-1185">Reference proteome</keyword>
<proteinExistence type="predicted"/>
<accession>A0A1I6G0T2</accession>
<dbReference type="RefSeq" id="WP_089876725.1">
    <property type="nucleotide sequence ID" value="NZ_FOYS01000001.1"/>
</dbReference>
<keyword evidence="1" id="KW-1133">Transmembrane helix</keyword>
<name>A0A1I6G0T2_9EURY</name>
<reference evidence="3" key="1">
    <citation type="submission" date="2016-10" db="EMBL/GenBank/DDBJ databases">
        <authorList>
            <person name="Varghese N."/>
            <person name="Submissions S."/>
        </authorList>
    </citation>
    <scope>NUCLEOTIDE SEQUENCE [LARGE SCALE GENOMIC DNA]</scope>
    <source>
        <strain evidence="3">CGMCC 1.8711</strain>
    </source>
</reference>
<keyword evidence="1" id="KW-0472">Membrane</keyword>
<keyword evidence="1" id="KW-0812">Transmembrane</keyword>
<feature type="transmembrane region" description="Helical" evidence="1">
    <location>
        <begin position="12"/>
        <end position="29"/>
    </location>
</feature>